<reference evidence="2 3" key="1">
    <citation type="submission" date="2013-04" db="EMBL/GenBank/DDBJ databases">
        <title>Genome sequence of Chlamydia psittaci 99DC5.</title>
        <authorList>
            <person name="Huot-Creasy H."/>
            <person name="McCracken C.L."/>
            <person name="Humphries M."/>
            <person name="Sachse K."/>
            <person name="Laroucau K."/>
            <person name="Bavoil P."/>
            <person name="Myers G.S."/>
        </authorList>
    </citation>
    <scope>NUCLEOTIDE SEQUENCE [LARGE SCALE GENOMIC DNA]</scope>
    <source>
        <strain evidence="2 3">99DC5</strain>
    </source>
</reference>
<gene>
    <name evidence="2" type="ORF">CP99DC5_0846</name>
</gene>
<keyword evidence="1" id="KW-0472">Membrane</keyword>
<comment type="caution">
    <text evidence="2">The sequence shown here is derived from an EMBL/GenBank/DDBJ whole genome shotgun (WGS) entry which is preliminary data.</text>
</comment>
<keyword evidence="3" id="KW-1185">Reference proteome</keyword>
<dbReference type="EMBL" id="ATLC01000054">
    <property type="protein sequence ID" value="EPJ27489.1"/>
    <property type="molecule type" value="Genomic_DNA"/>
</dbReference>
<dbReference type="RefSeq" id="WP_016981813.1">
    <property type="nucleotide sequence ID" value="NZ_KE356190.1"/>
</dbReference>
<feature type="transmembrane region" description="Helical" evidence="1">
    <location>
        <begin position="35"/>
        <end position="55"/>
    </location>
</feature>
<name>A0ABP2X2E3_CHLPS</name>
<keyword evidence="1" id="KW-0812">Transmembrane</keyword>
<proteinExistence type="predicted"/>
<evidence type="ECO:0000313" key="3">
    <source>
        <dbReference type="Proteomes" id="UP000014627"/>
    </source>
</evidence>
<feature type="transmembrane region" description="Helical" evidence="1">
    <location>
        <begin position="61"/>
        <end position="82"/>
    </location>
</feature>
<evidence type="ECO:0000256" key="1">
    <source>
        <dbReference type="SAM" id="Phobius"/>
    </source>
</evidence>
<organism evidence="2 3">
    <name type="scientific">Chlamydia psittaci 99DC5</name>
    <dbReference type="NCBI Taxonomy" id="1112251"/>
    <lineage>
        <taxon>Bacteria</taxon>
        <taxon>Pseudomonadati</taxon>
        <taxon>Chlamydiota</taxon>
        <taxon>Chlamydiia</taxon>
        <taxon>Chlamydiales</taxon>
        <taxon>Chlamydiaceae</taxon>
        <taxon>Chlamydia/Chlamydophila group</taxon>
        <taxon>Chlamydia</taxon>
    </lineage>
</organism>
<protein>
    <submittedName>
        <fullName evidence="2">Exported protein</fullName>
    </submittedName>
</protein>
<keyword evidence="1" id="KW-1133">Transmembrane helix</keyword>
<sequence length="373" mass="42383">MCIQPSPLKLLKVPSPSLNTPKSYSGLLKTHEKSIVACILSLSAVLILSSIIFAMAYPSAVFSIVLSLAFSLMILCCLLDFINMKTSSIPPLQQSSFNCGDLLTKKYPYQPMEVRSVVKAPTVPPKYNDLLATLWTEARWRDLPHRIRPLPDSIQQAVWRLNRNPEIILISTVGDVTLPRTTSECTLMMVNPTNTEMTREDIFWGRYTFYKTVSTDCWNRAKQTSTKNAYLTPGTCSKKCRWETIDKSKNPPNTGLPFWFSHVYNPLSPECYDPLRSFEICKETYIKCFEEAILGEIPATMVQIPLLFSESIRRDPYDDEDLPFDHPHLKAAKAALVVALQEFSERHPNSSLTVVVVKERGMPIEYPYQQTDD</sequence>
<dbReference type="Proteomes" id="UP000014627">
    <property type="component" value="Unassembled WGS sequence"/>
</dbReference>
<evidence type="ECO:0000313" key="2">
    <source>
        <dbReference type="EMBL" id="EPJ27489.1"/>
    </source>
</evidence>
<accession>A0ABP2X2E3</accession>